<dbReference type="eggNOG" id="ENOG502S9HG">
    <property type="taxonomic scope" value="Eukaryota"/>
</dbReference>
<keyword evidence="3 5" id="KW-1133">Transmembrane helix</keyword>
<feature type="transmembrane region" description="Helical" evidence="5">
    <location>
        <begin position="94"/>
        <end position="113"/>
    </location>
</feature>
<keyword evidence="8" id="KW-1185">Reference proteome</keyword>
<dbReference type="STRING" id="578455.G2RFV6"/>
<evidence type="ECO:0000256" key="2">
    <source>
        <dbReference type="ARBA" id="ARBA00022692"/>
    </source>
</evidence>
<dbReference type="Pfam" id="PF01284">
    <property type="entry name" value="MARVEL"/>
    <property type="match status" value="1"/>
</dbReference>
<evidence type="ECO:0000256" key="1">
    <source>
        <dbReference type="ARBA" id="ARBA00004141"/>
    </source>
</evidence>
<feature type="domain" description="MARVEL" evidence="6">
    <location>
        <begin position="2"/>
        <end position="110"/>
    </location>
</feature>
<dbReference type="RefSeq" id="XP_003658046.1">
    <property type="nucleotide sequence ID" value="XM_003657998.1"/>
</dbReference>
<evidence type="ECO:0000313" key="7">
    <source>
        <dbReference type="EMBL" id="AEO71710.1"/>
    </source>
</evidence>
<organism evidence="7 8">
    <name type="scientific">Thermothielavioides terrestris (strain ATCC 38088 / NRRL 8126)</name>
    <name type="common">Thielavia terrestris</name>
    <dbReference type="NCBI Taxonomy" id="578455"/>
    <lineage>
        <taxon>Eukaryota</taxon>
        <taxon>Fungi</taxon>
        <taxon>Dikarya</taxon>
        <taxon>Ascomycota</taxon>
        <taxon>Pezizomycotina</taxon>
        <taxon>Sordariomycetes</taxon>
        <taxon>Sordariomycetidae</taxon>
        <taxon>Sordariales</taxon>
        <taxon>Chaetomiaceae</taxon>
        <taxon>Thermothielavioides</taxon>
        <taxon>Thermothielavioides terrestris</taxon>
    </lineage>
</organism>
<dbReference type="KEGG" id="ttt:THITE_2027507"/>
<evidence type="ECO:0000256" key="3">
    <source>
        <dbReference type="ARBA" id="ARBA00022989"/>
    </source>
</evidence>
<reference evidence="7 8" key="1">
    <citation type="journal article" date="2011" name="Nat. Biotechnol.">
        <title>Comparative genomic analysis of the thermophilic biomass-degrading fungi Myceliophthora thermophila and Thielavia terrestris.</title>
        <authorList>
            <person name="Berka R.M."/>
            <person name="Grigoriev I.V."/>
            <person name="Otillar R."/>
            <person name="Salamov A."/>
            <person name="Grimwood J."/>
            <person name="Reid I."/>
            <person name="Ishmael N."/>
            <person name="John T."/>
            <person name="Darmond C."/>
            <person name="Moisan M.-C."/>
            <person name="Henrissat B."/>
            <person name="Coutinho P.M."/>
            <person name="Lombard V."/>
            <person name="Natvig D.O."/>
            <person name="Lindquist E."/>
            <person name="Schmutz J."/>
            <person name="Lucas S."/>
            <person name="Harris P."/>
            <person name="Powlowski J."/>
            <person name="Bellemare A."/>
            <person name="Taylor D."/>
            <person name="Butler G."/>
            <person name="de Vries R.P."/>
            <person name="Allijn I.E."/>
            <person name="van den Brink J."/>
            <person name="Ushinsky S."/>
            <person name="Storms R."/>
            <person name="Powell A.J."/>
            <person name="Paulsen I.T."/>
            <person name="Elbourne L.D.H."/>
            <person name="Baker S.E."/>
            <person name="Magnuson J."/>
            <person name="LaBoissiere S."/>
            <person name="Clutterbuck A.J."/>
            <person name="Martinez D."/>
            <person name="Wogulis M."/>
            <person name="de Leon A.L."/>
            <person name="Rey M.W."/>
            <person name="Tsang A."/>
        </authorList>
    </citation>
    <scope>NUCLEOTIDE SEQUENCE [LARGE SCALE GENOMIC DNA]</scope>
    <source>
        <strain evidence="8">ATCC 38088 / NRRL 8126</strain>
    </source>
</reference>
<dbReference type="OrthoDB" id="2117453at2759"/>
<proteinExistence type="predicted"/>
<dbReference type="HOGENOM" id="CLU_109915_3_0_1"/>
<feature type="non-terminal residue" evidence="7">
    <location>
        <position position="137"/>
    </location>
</feature>
<evidence type="ECO:0000259" key="6">
    <source>
        <dbReference type="Pfam" id="PF01284"/>
    </source>
</evidence>
<protein>
    <recommendedName>
        <fullName evidence="6">MARVEL domain-containing protein</fullName>
    </recommendedName>
</protein>
<dbReference type="InterPro" id="IPR008253">
    <property type="entry name" value="Marvel"/>
</dbReference>
<feature type="transmembrane region" description="Helical" evidence="5">
    <location>
        <begin position="63"/>
        <end position="82"/>
    </location>
</feature>
<dbReference type="Proteomes" id="UP000008181">
    <property type="component" value="Chromosome 6"/>
</dbReference>
<dbReference type="AlphaFoldDB" id="G2RFV6"/>
<dbReference type="GeneID" id="11521944"/>
<keyword evidence="4 5" id="KW-0472">Membrane</keyword>
<feature type="transmembrane region" description="Helical" evidence="5">
    <location>
        <begin position="6"/>
        <end position="26"/>
    </location>
</feature>
<name>G2RFV6_THETT</name>
<keyword evidence="2 5" id="KW-0812">Transmembrane</keyword>
<evidence type="ECO:0000256" key="5">
    <source>
        <dbReference type="SAM" id="Phobius"/>
    </source>
</evidence>
<dbReference type="PANTHER" id="PTHR37451:SF5">
    <property type="entry name" value="MARVEL DOMAIN-CONTAINING PROTEIN"/>
    <property type="match status" value="1"/>
</dbReference>
<evidence type="ECO:0000313" key="8">
    <source>
        <dbReference type="Proteomes" id="UP000008181"/>
    </source>
</evidence>
<gene>
    <name evidence="7" type="ORF">THITE_2027507</name>
</gene>
<dbReference type="GO" id="GO:0016020">
    <property type="term" value="C:membrane"/>
    <property type="evidence" value="ECO:0007669"/>
    <property type="project" value="UniProtKB-SubCell"/>
</dbReference>
<dbReference type="PANTHER" id="PTHR37451">
    <property type="entry name" value="MARVEL DOMAIN"/>
    <property type="match status" value="1"/>
</dbReference>
<accession>G2RFV6</accession>
<dbReference type="EMBL" id="CP003014">
    <property type="protein sequence ID" value="AEO71710.1"/>
    <property type="molecule type" value="Genomic_DNA"/>
</dbReference>
<sequence length="137" mass="14466">MLIIRVAQGVFALVGLGLSAFVTNWYMTTTTVSSPSQINFLIFSSICLPRHYISAAFDATNVLFWFAGAIALGVFLERLFFCRGDVCRAAQADVAFAVFSFVLWSASALLTGWDVLRARRRGGSSGGGGGGNVGGGA</sequence>
<comment type="subcellular location">
    <subcellularLocation>
        <location evidence="1">Membrane</location>
        <topology evidence="1">Multi-pass membrane protein</topology>
    </subcellularLocation>
</comment>
<evidence type="ECO:0000256" key="4">
    <source>
        <dbReference type="ARBA" id="ARBA00023136"/>
    </source>
</evidence>